<dbReference type="EMBL" id="CP146069">
    <property type="protein sequence ID" value="WWR48002.1"/>
    <property type="molecule type" value="Genomic_DNA"/>
</dbReference>
<feature type="signal peptide" evidence="1">
    <location>
        <begin position="1"/>
        <end position="28"/>
    </location>
</feature>
<keyword evidence="3" id="KW-1185">Reference proteome</keyword>
<dbReference type="RefSeq" id="WP_338550826.1">
    <property type="nucleotide sequence ID" value="NZ_CP146069.1"/>
</dbReference>
<dbReference type="Pfam" id="PF16156">
    <property type="entry name" value="DUF4864"/>
    <property type="match status" value="1"/>
</dbReference>
<reference evidence="2 3" key="1">
    <citation type="submission" date="2023-10" db="EMBL/GenBank/DDBJ databases">
        <title>Roseovarius strain S88 nov., isolated from a marine algae.</title>
        <authorList>
            <person name="Lee M.W."/>
            <person name="Lee J.K."/>
            <person name="Kim J.M."/>
            <person name="Choi D.G."/>
            <person name="Baek J.H."/>
            <person name="Bayburt H."/>
            <person name="Jung J.J."/>
            <person name="Han D.M."/>
            <person name="Jeon C.O."/>
        </authorList>
    </citation>
    <scope>NUCLEOTIDE SEQUENCE [LARGE SCALE GENOMIC DNA]</scope>
    <source>
        <strain evidence="2 3">S88</strain>
    </source>
</reference>
<dbReference type="Proteomes" id="UP001364156">
    <property type="component" value="Chromosome"/>
</dbReference>
<organism evidence="2 3">
    <name type="scientific">Roseovarius phycicola</name>
    <dbReference type="NCBI Taxonomy" id="3080976"/>
    <lineage>
        <taxon>Bacteria</taxon>
        <taxon>Pseudomonadati</taxon>
        <taxon>Pseudomonadota</taxon>
        <taxon>Alphaproteobacteria</taxon>
        <taxon>Rhodobacterales</taxon>
        <taxon>Roseobacteraceae</taxon>
        <taxon>Roseovarius</taxon>
    </lineage>
</organism>
<gene>
    <name evidence="2" type="ORF">RZ517_07495</name>
</gene>
<proteinExistence type="predicted"/>
<evidence type="ECO:0000256" key="1">
    <source>
        <dbReference type="SAM" id="SignalP"/>
    </source>
</evidence>
<sequence>MPRWMMHLSLVVAITLSLALAATKPAHADDAARQVISDQLTAFQQDDFATAFTFASPMIKGMFGTSERFGEMVRNGYPMVWRPSEVEFLDTRDVGGALVQDVLIRDADGVYYELEYEMIAGEDGWKINGVRVRRAGEGTA</sequence>
<dbReference type="InterPro" id="IPR032347">
    <property type="entry name" value="DUF4864"/>
</dbReference>
<feature type="chain" id="PRO_5047039255" evidence="1">
    <location>
        <begin position="29"/>
        <end position="140"/>
    </location>
</feature>
<evidence type="ECO:0000313" key="2">
    <source>
        <dbReference type="EMBL" id="WWR48002.1"/>
    </source>
</evidence>
<protein>
    <submittedName>
        <fullName evidence="2">DUF4864 domain-containing protein</fullName>
    </submittedName>
</protein>
<accession>A0ABZ2HNR3</accession>
<evidence type="ECO:0000313" key="3">
    <source>
        <dbReference type="Proteomes" id="UP001364156"/>
    </source>
</evidence>
<name>A0ABZ2HNR3_9RHOB</name>
<keyword evidence="1" id="KW-0732">Signal</keyword>